<reference evidence="2" key="1">
    <citation type="submission" date="2021-02" db="EMBL/GenBank/DDBJ databases">
        <authorList>
            <person name="Dougan E. K."/>
            <person name="Rhodes N."/>
            <person name="Thang M."/>
            <person name="Chan C."/>
        </authorList>
    </citation>
    <scope>NUCLEOTIDE SEQUENCE</scope>
</reference>
<dbReference type="AlphaFoldDB" id="A0A813FE81"/>
<name>A0A813FE81_POLGL</name>
<feature type="region of interest" description="Disordered" evidence="1">
    <location>
        <begin position="115"/>
        <end position="166"/>
    </location>
</feature>
<comment type="caution">
    <text evidence="2">The sequence shown here is derived from an EMBL/GenBank/DDBJ whole genome shotgun (WGS) entry which is preliminary data.</text>
</comment>
<evidence type="ECO:0000313" key="2">
    <source>
        <dbReference type="EMBL" id="CAE8611943.1"/>
    </source>
</evidence>
<organism evidence="2 3">
    <name type="scientific">Polarella glacialis</name>
    <name type="common">Dinoflagellate</name>
    <dbReference type="NCBI Taxonomy" id="89957"/>
    <lineage>
        <taxon>Eukaryota</taxon>
        <taxon>Sar</taxon>
        <taxon>Alveolata</taxon>
        <taxon>Dinophyceae</taxon>
        <taxon>Suessiales</taxon>
        <taxon>Suessiaceae</taxon>
        <taxon>Polarella</taxon>
    </lineage>
</organism>
<proteinExistence type="predicted"/>
<evidence type="ECO:0000256" key="1">
    <source>
        <dbReference type="SAM" id="MobiDB-lite"/>
    </source>
</evidence>
<dbReference type="Proteomes" id="UP000654075">
    <property type="component" value="Unassembled WGS sequence"/>
</dbReference>
<feature type="compositionally biased region" description="Low complexity" evidence="1">
    <location>
        <begin position="143"/>
        <end position="166"/>
    </location>
</feature>
<evidence type="ECO:0000313" key="3">
    <source>
        <dbReference type="Proteomes" id="UP000654075"/>
    </source>
</evidence>
<protein>
    <submittedName>
        <fullName evidence="2">Uncharacterized protein</fullName>
    </submittedName>
</protein>
<dbReference type="EMBL" id="CAJNNV010025060">
    <property type="protein sequence ID" value="CAE8611943.1"/>
    <property type="molecule type" value="Genomic_DNA"/>
</dbReference>
<accession>A0A813FE81</accession>
<gene>
    <name evidence="2" type="ORF">PGLA1383_LOCUS29743</name>
</gene>
<sequence length="275" mass="30385">MSYQGLTAHDEFTRVCCRCSSPGGRHHACNELESLCTLTSLTISARVFEFSGASSLSLCVPLHASTLASSPRLHAFCTLIPSALFPSIFSRRGRFFRRPLALAIQDTTAPQLVASHGAQRALDPPRLPGRPAHHGGLREPCLDHNNNNNSSNNNNNHNNNDNTNSNDNRTTKFCRCCGLEQWQEDLPAVQAMGNALQAAQKALHDIENRSAPFSQMTQVWNNFFIVYVHLFRYHSRELTGSGCDKSQVQNVVIDKGIECGMLSPAQLQELKSLII</sequence>
<keyword evidence="3" id="KW-1185">Reference proteome</keyword>